<feature type="compositionally biased region" description="Polar residues" evidence="2">
    <location>
        <begin position="242"/>
        <end position="263"/>
    </location>
</feature>
<dbReference type="AlphaFoldDB" id="A0A8S1KU59"/>
<keyword evidence="4" id="KW-1185">Reference proteome</keyword>
<comment type="caution">
    <text evidence="3">The sequence shown here is derived from an EMBL/GenBank/DDBJ whole genome shotgun (WGS) entry which is preliminary data.</text>
</comment>
<gene>
    <name evidence="3" type="ORF">PSON_ATCC_30995.1.T0110226</name>
</gene>
<protein>
    <submittedName>
        <fullName evidence="3">Uncharacterized protein</fullName>
    </submittedName>
</protein>
<sequence>MYQRDKRASSYQRSQIGYDDLKNQLDLLDKYMKPTYDVQLKHESSQKSGIRQSGHLNKSFQFPKVSTLPEESINQEVVRMQIAIDQQNQNIKRLLKEQREVNKAQVLKQELENLKNQVQTIHLKLPKLPQYEQLNEIKHEISSLKQSFFQQAQQPQQPIQQPPQIIYQQIPPIQQPQYFPSPHPYFPPTYPTYGQLPPPYPYQQPFQYNPYQYPYYQQPQSQEGQANAQNSQSAGKIKIKTAGSQAQNSKRSSQKTISLVSKRSNSQTKQSFFSDNGDKEKVFQGSKLKVIFNAVRFAMRWKIYCKPINILWRKLQKHQVECKAIIQKISYPIALKRINDWCKMVLAKVENYLTKIKEIDFINPEKPLTEQEIDQSYMQLTNAMKYLMTSLVTYCTNDFMIPELKFLSYLQFFDQPEIDRGLFVARRVLFWKEKQLDMTKTQQMMIIGDLVILVYILPALIEISGQVFLIKCMVSLVQIHYMKYFDLRVLNRNPEYKIIQLNLVDVVDGKIIVRLEKLEKFDDERYIVGVYEESQFQGFYTKRPHFQDDMQKTFYQIHTNLLQALAAK</sequence>
<evidence type="ECO:0000256" key="2">
    <source>
        <dbReference type="SAM" id="MobiDB-lite"/>
    </source>
</evidence>
<organism evidence="3 4">
    <name type="scientific">Paramecium sonneborni</name>
    <dbReference type="NCBI Taxonomy" id="65129"/>
    <lineage>
        <taxon>Eukaryota</taxon>
        <taxon>Sar</taxon>
        <taxon>Alveolata</taxon>
        <taxon>Ciliophora</taxon>
        <taxon>Intramacronucleata</taxon>
        <taxon>Oligohymenophorea</taxon>
        <taxon>Peniculida</taxon>
        <taxon>Parameciidae</taxon>
        <taxon>Paramecium</taxon>
    </lineage>
</organism>
<evidence type="ECO:0000256" key="1">
    <source>
        <dbReference type="SAM" id="Coils"/>
    </source>
</evidence>
<feature type="coiled-coil region" evidence="1">
    <location>
        <begin position="77"/>
        <end position="124"/>
    </location>
</feature>
<keyword evidence="1" id="KW-0175">Coiled coil</keyword>
<proteinExistence type="predicted"/>
<dbReference type="OrthoDB" id="304093at2759"/>
<accession>A0A8S1KU59</accession>
<name>A0A8S1KU59_9CILI</name>
<evidence type="ECO:0000313" key="4">
    <source>
        <dbReference type="Proteomes" id="UP000692954"/>
    </source>
</evidence>
<feature type="region of interest" description="Disordered" evidence="2">
    <location>
        <begin position="240"/>
        <end position="263"/>
    </location>
</feature>
<dbReference type="Proteomes" id="UP000692954">
    <property type="component" value="Unassembled WGS sequence"/>
</dbReference>
<dbReference type="EMBL" id="CAJJDN010000011">
    <property type="protein sequence ID" value="CAD8057455.1"/>
    <property type="molecule type" value="Genomic_DNA"/>
</dbReference>
<evidence type="ECO:0000313" key="3">
    <source>
        <dbReference type="EMBL" id="CAD8057455.1"/>
    </source>
</evidence>
<reference evidence="3" key="1">
    <citation type="submission" date="2021-01" db="EMBL/GenBank/DDBJ databases">
        <authorList>
            <consortium name="Genoscope - CEA"/>
            <person name="William W."/>
        </authorList>
    </citation>
    <scope>NUCLEOTIDE SEQUENCE</scope>
</reference>
<feature type="region of interest" description="Disordered" evidence="2">
    <location>
        <begin position="181"/>
        <end position="201"/>
    </location>
</feature>